<feature type="domain" description="Retrovirus-related Pol polyprotein from transposon TNT 1-94-like beta-barrel" evidence="1">
    <location>
        <begin position="24"/>
        <end position="106"/>
    </location>
</feature>
<evidence type="ECO:0000313" key="17">
    <source>
        <dbReference type="Proteomes" id="UP000488956"/>
    </source>
</evidence>
<evidence type="ECO:0000313" key="16">
    <source>
        <dbReference type="Proteomes" id="UP000476176"/>
    </source>
</evidence>
<dbReference type="Proteomes" id="UP000429523">
    <property type="component" value="Unassembled WGS sequence"/>
</dbReference>
<evidence type="ECO:0000313" key="15">
    <source>
        <dbReference type="Proteomes" id="UP000441208"/>
    </source>
</evidence>
<dbReference type="EMBL" id="QXFZ01000002">
    <property type="protein sequence ID" value="KAE9141625.1"/>
    <property type="molecule type" value="Genomic_DNA"/>
</dbReference>
<organism evidence="4 15">
    <name type="scientific">Phytophthora fragariae</name>
    <dbReference type="NCBI Taxonomy" id="53985"/>
    <lineage>
        <taxon>Eukaryota</taxon>
        <taxon>Sar</taxon>
        <taxon>Stramenopiles</taxon>
        <taxon>Oomycota</taxon>
        <taxon>Peronosporomycetes</taxon>
        <taxon>Peronosporales</taxon>
        <taxon>Peronosporaceae</taxon>
        <taxon>Phytophthora</taxon>
    </lineage>
</organism>
<evidence type="ECO:0000313" key="8">
    <source>
        <dbReference type="EMBL" id="KAE9257969.1"/>
    </source>
</evidence>
<gene>
    <name evidence="9" type="ORF">PF001_g44</name>
    <name evidence="8" type="ORF">PF002_g521</name>
    <name evidence="7" type="ORF">PF004_g400</name>
    <name evidence="6" type="ORF">PF005_g22</name>
    <name evidence="5" type="ORF">PF006_g22</name>
    <name evidence="4" type="ORF">PF007_g112</name>
    <name evidence="2" type="ORF">PF009_g21</name>
    <name evidence="3" type="ORF">PF010_g437</name>
</gene>
<dbReference type="Proteomes" id="UP000441208">
    <property type="component" value="Unassembled WGS sequence"/>
</dbReference>
<dbReference type="OrthoDB" id="117847at2759"/>
<evidence type="ECO:0000313" key="14">
    <source>
        <dbReference type="Proteomes" id="UP000440732"/>
    </source>
</evidence>
<dbReference type="InterPro" id="IPR054722">
    <property type="entry name" value="PolX-like_BBD"/>
</dbReference>
<dbReference type="Proteomes" id="UP000433483">
    <property type="component" value="Unassembled WGS sequence"/>
</dbReference>
<dbReference type="EMBL" id="QXGC01000007">
    <property type="protein sequence ID" value="KAE9255858.1"/>
    <property type="molecule type" value="Genomic_DNA"/>
</dbReference>
<name>A0A6A3TS70_9STRA</name>
<evidence type="ECO:0000313" key="5">
    <source>
        <dbReference type="EMBL" id="KAE9156069.1"/>
    </source>
</evidence>
<accession>A0A6A3TS70</accession>
<dbReference type="Pfam" id="PF22936">
    <property type="entry name" value="Pol_BBD"/>
    <property type="match status" value="1"/>
</dbReference>
<evidence type="ECO:0000313" key="2">
    <source>
        <dbReference type="EMBL" id="KAE8950452.1"/>
    </source>
</evidence>
<proteinExistence type="predicted"/>
<dbReference type="AlphaFoldDB" id="A0A6A3TS70"/>
<dbReference type="EMBL" id="QXGD01000011">
    <property type="protein sequence ID" value="KAE9257969.1"/>
    <property type="molecule type" value="Genomic_DNA"/>
</dbReference>
<evidence type="ECO:0000313" key="11">
    <source>
        <dbReference type="Proteomes" id="UP000433483"/>
    </source>
</evidence>
<evidence type="ECO:0000313" key="12">
    <source>
        <dbReference type="Proteomes" id="UP000437068"/>
    </source>
</evidence>
<dbReference type="EMBL" id="QXGE01000001">
    <property type="protein sequence ID" value="KAE9331090.1"/>
    <property type="molecule type" value="Genomic_DNA"/>
</dbReference>
<evidence type="ECO:0000313" key="6">
    <source>
        <dbReference type="EMBL" id="KAE9238855.1"/>
    </source>
</evidence>
<evidence type="ECO:0000259" key="1">
    <source>
        <dbReference type="Pfam" id="PF22936"/>
    </source>
</evidence>
<evidence type="ECO:0000313" key="9">
    <source>
        <dbReference type="EMBL" id="KAE9331090.1"/>
    </source>
</evidence>
<sequence length="237" mass="26124">MKIHRKPDLTLLVCGDVDATGEVWILDSGSSRHLVNDEAWLGDVELCKASCVQPNGDRLQFTKKGTLTLRVSACGAEKTIKFTDVYFGKNVKHNLISYGMLDNKGYMLLESNRRCVMAAKDGSSTAFDVGMQKNVLMVRASVVNQDKSPSDGIMTVLESEANGSHETPSDVQKATPVEHHTKLGHLNYDAGERLARDPSSGIMLTDHKRMNCLTCAEGKKVQKPPIQQGQRELLTHR</sequence>
<dbReference type="Proteomes" id="UP000437068">
    <property type="component" value="Unassembled WGS sequence"/>
</dbReference>
<dbReference type="EMBL" id="QXGB01000001">
    <property type="protein sequence ID" value="KAE9238855.1"/>
    <property type="molecule type" value="Genomic_DNA"/>
</dbReference>
<evidence type="ECO:0000313" key="7">
    <source>
        <dbReference type="EMBL" id="KAE9255858.1"/>
    </source>
</evidence>
<dbReference type="Proteomes" id="UP000440732">
    <property type="component" value="Unassembled WGS sequence"/>
</dbReference>
<protein>
    <recommendedName>
        <fullName evidence="1">Retrovirus-related Pol polyprotein from transposon TNT 1-94-like beta-barrel domain-containing protein</fullName>
    </recommendedName>
</protein>
<dbReference type="EMBL" id="QXGA01000001">
    <property type="protein sequence ID" value="KAE9156069.1"/>
    <property type="molecule type" value="Genomic_DNA"/>
</dbReference>
<dbReference type="EMBL" id="QXFX01000008">
    <property type="protein sequence ID" value="KAE9139881.1"/>
    <property type="molecule type" value="Genomic_DNA"/>
</dbReference>
<keyword evidence="11" id="KW-1185">Reference proteome</keyword>
<dbReference type="Proteomes" id="UP000476176">
    <property type="component" value="Unassembled WGS sequence"/>
</dbReference>
<dbReference type="Proteomes" id="UP000440367">
    <property type="component" value="Unassembled WGS sequence"/>
</dbReference>
<evidence type="ECO:0000313" key="4">
    <source>
        <dbReference type="EMBL" id="KAE9141625.1"/>
    </source>
</evidence>
<evidence type="ECO:0000313" key="3">
    <source>
        <dbReference type="EMBL" id="KAE9139881.1"/>
    </source>
</evidence>
<dbReference type="Proteomes" id="UP000488956">
    <property type="component" value="Unassembled WGS sequence"/>
</dbReference>
<evidence type="ECO:0000313" key="10">
    <source>
        <dbReference type="Proteomes" id="UP000429523"/>
    </source>
</evidence>
<comment type="caution">
    <text evidence="4">The sequence shown here is derived from an EMBL/GenBank/DDBJ whole genome shotgun (WGS) entry which is preliminary data.</text>
</comment>
<evidence type="ECO:0000313" key="13">
    <source>
        <dbReference type="Proteomes" id="UP000440367"/>
    </source>
</evidence>
<reference evidence="10 11" key="1">
    <citation type="submission" date="2018-08" db="EMBL/GenBank/DDBJ databases">
        <title>Genomic investigation of the strawberry pathogen Phytophthora fragariae indicates pathogenicity is determined by transcriptional variation in three key races.</title>
        <authorList>
            <person name="Adams T.M."/>
            <person name="Armitage A.D."/>
            <person name="Sobczyk M.K."/>
            <person name="Bates H.J."/>
            <person name="Dunwell J.M."/>
            <person name="Nellist C.F."/>
            <person name="Harrison R.J."/>
        </authorList>
    </citation>
    <scope>NUCLEOTIDE SEQUENCE [LARGE SCALE GENOMIC DNA]</scope>
    <source>
        <strain evidence="9 12">A4</strain>
        <strain evidence="8 13">BC-1</strain>
        <strain evidence="7 16">BC-23</strain>
        <strain evidence="6 11">NOV-27</strain>
        <strain evidence="5 14">NOV-5</strain>
        <strain evidence="4 15">NOV-71</strain>
        <strain evidence="2 10">NOV-9</strain>
        <strain evidence="3 17">ONT-3</strain>
    </source>
</reference>
<dbReference type="EMBL" id="QXGF01000001">
    <property type="protein sequence ID" value="KAE8950452.1"/>
    <property type="molecule type" value="Genomic_DNA"/>
</dbReference>